<accession>A0A7C9HC68</accession>
<keyword evidence="2" id="KW-0547">Nucleotide-binding</keyword>
<reference evidence="5 6" key="1">
    <citation type="submission" date="2019-06" db="EMBL/GenBank/DDBJ databases">
        <title>Enrichment of Autotrophic Halophilic Microorganisms from Red Sea Brine Pool Using Microbial Electrosynthesis System.</title>
        <authorList>
            <person name="Alqahtani M.F."/>
            <person name="Bajracharya S."/>
            <person name="Katuri K.P."/>
            <person name="Ali M."/>
            <person name="Saikaly P.E."/>
        </authorList>
    </citation>
    <scope>NUCLEOTIDE SEQUENCE [LARGE SCALE GENOMIC DNA]</scope>
    <source>
        <strain evidence="5">MES6</strain>
    </source>
</reference>
<dbReference type="EMBL" id="VENJ01000009">
    <property type="protein sequence ID" value="MTJ04587.1"/>
    <property type="molecule type" value="Genomic_DNA"/>
</dbReference>
<dbReference type="InterPro" id="IPR003593">
    <property type="entry name" value="AAA+_ATPase"/>
</dbReference>
<dbReference type="InterPro" id="IPR032823">
    <property type="entry name" value="BCA_ABC_TP_C"/>
</dbReference>
<protein>
    <submittedName>
        <fullName evidence="5">ABC transporter ATP-binding protein</fullName>
    </submittedName>
</protein>
<dbReference type="PANTHER" id="PTHR45772">
    <property type="entry name" value="CONSERVED COMPONENT OF ABC TRANSPORTER FOR NATURAL AMINO ACIDS-RELATED"/>
    <property type="match status" value="1"/>
</dbReference>
<sequence>MSTPALSIKGLKKNFGPAEIICGVDLDLEPGERHAIIGPNGAGKSTLFNLISGLYHPTEGSVKLKGEEITGLPPHVINRMGLSRSFQVSNIFANMTVRENVRCGVLYSLGHGYSFWRNVGNLREVQQKTGEVLERVGLLDKAHLPAALLPYADQRTLEIAITIAGGADVVLLDEPTAGMSHSETDRAVALIEQATAGKTLIIVEHDMGVVFNLADRISVLVYGQIIATGTPEEIRGDPRVREAYLGDEDEQQVLAGGAQ</sequence>
<dbReference type="GO" id="GO:0016887">
    <property type="term" value="F:ATP hydrolysis activity"/>
    <property type="evidence" value="ECO:0007669"/>
    <property type="project" value="InterPro"/>
</dbReference>
<dbReference type="CDD" id="cd03219">
    <property type="entry name" value="ABC_Mj1267_LivG_branched"/>
    <property type="match status" value="1"/>
</dbReference>
<dbReference type="InterPro" id="IPR003439">
    <property type="entry name" value="ABC_transporter-like_ATP-bd"/>
</dbReference>
<evidence type="ECO:0000256" key="3">
    <source>
        <dbReference type="ARBA" id="ARBA00022840"/>
    </source>
</evidence>
<dbReference type="GO" id="GO:0005524">
    <property type="term" value="F:ATP binding"/>
    <property type="evidence" value="ECO:0007669"/>
    <property type="project" value="UniProtKB-KW"/>
</dbReference>
<dbReference type="AlphaFoldDB" id="A0A7C9HC68"/>
<dbReference type="RefSeq" id="WP_026758491.1">
    <property type="nucleotide sequence ID" value="NZ_VENJ01000009.1"/>
</dbReference>
<dbReference type="SUPFAM" id="SSF52540">
    <property type="entry name" value="P-loop containing nucleoside triphosphate hydrolases"/>
    <property type="match status" value="1"/>
</dbReference>
<dbReference type="PROSITE" id="PS50893">
    <property type="entry name" value="ABC_TRANSPORTER_2"/>
    <property type="match status" value="1"/>
</dbReference>
<dbReference type="SMART" id="SM00382">
    <property type="entry name" value="AAA"/>
    <property type="match status" value="1"/>
</dbReference>
<evidence type="ECO:0000256" key="2">
    <source>
        <dbReference type="ARBA" id="ARBA00022741"/>
    </source>
</evidence>
<organism evidence="5 6">
    <name type="scientific">Sediminimonas qiaohouensis</name>
    <dbReference type="NCBI Taxonomy" id="552061"/>
    <lineage>
        <taxon>Bacteria</taxon>
        <taxon>Pseudomonadati</taxon>
        <taxon>Pseudomonadota</taxon>
        <taxon>Alphaproteobacteria</taxon>
        <taxon>Rhodobacterales</taxon>
        <taxon>Roseobacteraceae</taxon>
        <taxon>Sediminimonas</taxon>
    </lineage>
</organism>
<dbReference type="InterPro" id="IPR051120">
    <property type="entry name" value="ABC_AA/LPS_Transport"/>
</dbReference>
<comment type="caution">
    <text evidence="5">The sequence shown here is derived from an EMBL/GenBank/DDBJ whole genome shotgun (WGS) entry which is preliminary data.</text>
</comment>
<evidence type="ECO:0000313" key="6">
    <source>
        <dbReference type="Proteomes" id="UP000483078"/>
    </source>
</evidence>
<gene>
    <name evidence="5" type="ORF">FH759_07840</name>
</gene>
<dbReference type="Gene3D" id="3.40.50.300">
    <property type="entry name" value="P-loop containing nucleotide triphosphate hydrolases"/>
    <property type="match status" value="1"/>
</dbReference>
<dbReference type="InterPro" id="IPR027417">
    <property type="entry name" value="P-loop_NTPase"/>
</dbReference>
<keyword evidence="1" id="KW-0813">Transport</keyword>
<proteinExistence type="predicted"/>
<evidence type="ECO:0000313" key="5">
    <source>
        <dbReference type="EMBL" id="MTJ04587.1"/>
    </source>
</evidence>
<keyword evidence="3 5" id="KW-0067">ATP-binding</keyword>
<dbReference type="PANTHER" id="PTHR45772:SF3">
    <property type="entry name" value="ABC TRANSPORTER ATP-BINDING PROTEIN"/>
    <property type="match status" value="1"/>
</dbReference>
<name>A0A7C9HC68_9RHOB</name>
<feature type="domain" description="ABC transporter" evidence="4">
    <location>
        <begin position="6"/>
        <end position="247"/>
    </location>
</feature>
<dbReference type="GO" id="GO:0005886">
    <property type="term" value="C:plasma membrane"/>
    <property type="evidence" value="ECO:0007669"/>
    <property type="project" value="TreeGrafter"/>
</dbReference>
<dbReference type="Proteomes" id="UP000483078">
    <property type="component" value="Unassembled WGS sequence"/>
</dbReference>
<evidence type="ECO:0000259" key="4">
    <source>
        <dbReference type="PROSITE" id="PS50893"/>
    </source>
</evidence>
<evidence type="ECO:0000256" key="1">
    <source>
        <dbReference type="ARBA" id="ARBA00022448"/>
    </source>
</evidence>
<dbReference type="Pfam" id="PF00005">
    <property type="entry name" value="ABC_tran"/>
    <property type="match status" value="1"/>
</dbReference>
<dbReference type="Pfam" id="PF12399">
    <property type="entry name" value="BCA_ABC_TP_C"/>
    <property type="match status" value="1"/>
</dbReference>